<dbReference type="EMBL" id="PXOG01000092">
    <property type="protein sequence ID" value="RGP77485.1"/>
    <property type="molecule type" value="Genomic_DNA"/>
</dbReference>
<gene>
    <name evidence="2" type="ORF">FLONG3_4404</name>
</gene>
<accession>A0A395SZT9</accession>
<comment type="caution">
    <text evidence="2">The sequence shown here is derived from an EMBL/GenBank/DDBJ whole genome shotgun (WGS) entry which is preliminary data.</text>
</comment>
<evidence type="ECO:0000313" key="2">
    <source>
        <dbReference type="EMBL" id="RGP77485.1"/>
    </source>
</evidence>
<proteinExistence type="predicted"/>
<keyword evidence="3" id="KW-1185">Reference proteome</keyword>
<organism evidence="2 3">
    <name type="scientific">Fusarium longipes</name>
    <dbReference type="NCBI Taxonomy" id="694270"/>
    <lineage>
        <taxon>Eukaryota</taxon>
        <taxon>Fungi</taxon>
        <taxon>Dikarya</taxon>
        <taxon>Ascomycota</taxon>
        <taxon>Pezizomycotina</taxon>
        <taxon>Sordariomycetes</taxon>
        <taxon>Hypocreomycetidae</taxon>
        <taxon>Hypocreales</taxon>
        <taxon>Nectriaceae</taxon>
        <taxon>Fusarium</taxon>
    </lineage>
</organism>
<dbReference type="Proteomes" id="UP000266234">
    <property type="component" value="Unassembled WGS sequence"/>
</dbReference>
<dbReference type="AlphaFoldDB" id="A0A395SZT9"/>
<evidence type="ECO:0000256" key="1">
    <source>
        <dbReference type="SAM" id="MobiDB-lite"/>
    </source>
</evidence>
<dbReference type="OrthoDB" id="4995795at2759"/>
<feature type="region of interest" description="Disordered" evidence="1">
    <location>
        <begin position="27"/>
        <end position="87"/>
    </location>
</feature>
<name>A0A395SZT9_9HYPO</name>
<evidence type="ECO:0000313" key="3">
    <source>
        <dbReference type="Proteomes" id="UP000266234"/>
    </source>
</evidence>
<reference evidence="2 3" key="1">
    <citation type="journal article" date="2018" name="PLoS Pathog.">
        <title>Evolution of structural diversity of trichothecenes, a family of toxins produced by plant pathogenic and entomopathogenic fungi.</title>
        <authorList>
            <person name="Proctor R.H."/>
            <person name="McCormick S.P."/>
            <person name="Kim H.S."/>
            <person name="Cardoza R.E."/>
            <person name="Stanley A.M."/>
            <person name="Lindo L."/>
            <person name="Kelly A."/>
            <person name="Brown D.W."/>
            <person name="Lee T."/>
            <person name="Vaughan M.M."/>
            <person name="Alexander N.J."/>
            <person name="Busman M."/>
            <person name="Gutierrez S."/>
        </authorList>
    </citation>
    <scope>NUCLEOTIDE SEQUENCE [LARGE SCALE GENOMIC DNA]</scope>
    <source>
        <strain evidence="2 3">NRRL 20695</strain>
    </source>
</reference>
<sequence>MLTGNPQIKPLRGASLCRKHFENHALAHITKAKKPRTTTKYAEPLRVQPRRAAKDKHPLAKTNTKKRVSDEELSSSTAKRRKANNSASHTKKWDSFIVLLEKQVSAIAEKATERGPDNCSFGPAPWECHMCTSNFAELVVKKLAIVKPEAPVANMATVGKILKLNSKMYFGKGEMTTFEWEGLSYIIDACRVPMFMVL</sequence>
<protein>
    <submittedName>
        <fullName evidence="2">Uncharacterized protein</fullName>
    </submittedName>
</protein>